<comment type="caution">
    <text evidence="1">The sequence shown here is derived from an EMBL/GenBank/DDBJ whole genome shotgun (WGS) entry which is preliminary data.</text>
</comment>
<evidence type="ECO:0000313" key="2">
    <source>
        <dbReference type="Proteomes" id="UP000007129"/>
    </source>
</evidence>
<accession>K2QIH4</accession>
<sequence length="121" mass="14213">MARNLAAQCEETIVQYRETVAHIPWITTGYYVFSISSPIFHFHGAMGVRGTRRLEYKTERLAIVKKEKRKKRNFSRVRRRPGLMYRLVLCKQMHIETIQRSKESVALLAPYVRTLPCATTR</sequence>
<protein>
    <submittedName>
        <fullName evidence="1">Uncharacterized protein</fullName>
    </submittedName>
</protein>
<organism evidence="1 2">
    <name type="scientific">Macrophomina phaseolina (strain MS6)</name>
    <name type="common">Charcoal rot fungus</name>
    <dbReference type="NCBI Taxonomy" id="1126212"/>
    <lineage>
        <taxon>Eukaryota</taxon>
        <taxon>Fungi</taxon>
        <taxon>Dikarya</taxon>
        <taxon>Ascomycota</taxon>
        <taxon>Pezizomycotina</taxon>
        <taxon>Dothideomycetes</taxon>
        <taxon>Dothideomycetes incertae sedis</taxon>
        <taxon>Botryosphaeriales</taxon>
        <taxon>Botryosphaeriaceae</taxon>
        <taxon>Macrophomina</taxon>
    </lineage>
</organism>
<reference evidence="1 2" key="1">
    <citation type="journal article" date="2012" name="BMC Genomics">
        <title>Tools to kill: Genome of one of the most destructive plant pathogenic fungi Macrophomina phaseolina.</title>
        <authorList>
            <person name="Islam M.S."/>
            <person name="Haque M.S."/>
            <person name="Islam M.M."/>
            <person name="Emdad E.M."/>
            <person name="Halim A."/>
            <person name="Hossen Q.M.M."/>
            <person name="Hossain M.Z."/>
            <person name="Ahmed B."/>
            <person name="Rahim S."/>
            <person name="Rahman M.S."/>
            <person name="Alam M.M."/>
            <person name="Hou S."/>
            <person name="Wan X."/>
            <person name="Saito J.A."/>
            <person name="Alam M."/>
        </authorList>
    </citation>
    <scope>NUCLEOTIDE SEQUENCE [LARGE SCALE GENOMIC DNA]</scope>
    <source>
        <strain evidence="1 2">MS6</strain>
    </source>
</reference>
<evidence type="ECO:0000313" key="1">
    <source>
        <dbReference type="EMBL" id="EKG09581.1"/>
    </source>
</evidence>
<dbReference type="VEuPathDB" id="FungiDB:MPH_13368"/>
<dbReference type="HOGENOM" id="CLU_2038503_0_0_1"/>
<dbReference type="Proteomes" id="UP000007129">
    <property type="component" value="Unassembled WGS sequence"/>
</dbReference>
<dbReference type="InParanoid" id="K2QIH4"/>
<gene>
    <name evidence="1" type="ORF">MPH_13368</name>
</gene>
<name>K2QIH4_MACPH</name>
<dbReference type="AlphaFoldDB" id="K2QIH4"/>
<dbReference type="EMBL" id="AHHD01000610">
    <property type="protein sequence ID" value="EKG09581.1"/>
    <property type="molecule type" value="Genomic_DNA"/>
</dbReference>
<proteinExistence type="predicted"/>